<evidence type="ECO:0000313" key="1">
    <source>
        <dbReference type="EMBL" id="KAJ6988500.1"/>
    </source>
</evidence>
<organism evidence="1 2">
    <name type="scientific">Populus alba x Populus x berolinensis</name>
    <dbReference type="NCBI Taxonomy" id="444605"/>
    <lineage>
        <taxon>Eukaryota</taxon>
        <taxon>Viridiplantae</taxon>
        <taxon>Streptophyta</taxon>
        <taxon>Embryophyta</taxon>
        <taxon>Tracheophyta</taxon>
        <taxon>Spermatophyta</taxon>
        <taxon>Magnoliopsida</taxon>
        <taxon>eudicotyledons</taxon>
        <taxon>Gunneridae</taxon>
        <taxon>Pentapetalae</taxon>
        <taxon>rosids</taxon>
        <taxon>fabids</taxon>
        <taxon>Malpighiales</taxon>
        <taxon>Salicaceae</taxon>
        <taxon>Saliceae</taxon>
        <taxon>Populus</taxon>
    </lineage>
</organism>
<comment type="caution">
    <text evidence="1">The sequence shown here is derived from an EMBL/GenBank/DDBJ whole genome shotgun (WGS) entry which is preliminary data.</text>
</comment>
<sequence>MRKDNKHSLPEYVDVMVSCLFHFVQVIFQWCVATESWRLWFLQDDVTYGIRLRNMTDMKTFVKAEPYEAAKRRRSSKGIENSMELAPDVPSVCVDVFAFYAVPEGELGASDVPAGEAAGEAPVQYNDESASDQNENFETVQ</sequence>
<accession>A0AAD6MPR1</accession>
<gene>
    <name evidence="1" type="ORF">NC653_021425</name>
</gene>
<dbReference type="EMBL" id="JAQIZT010000008">
    <property type="protein sequence ID" value="KAJ6988500.1"/>
    <property type="molecule type" value="Genomic_DNA"/>
</dbReference>
<dbReference type="Proteomes" id="UP001164929">
    <property type="component" value="Chromosome 8"/>
</dbReference>
<name>A0AAD6MPR1_9ROSI</name>
<proteinExistence type="predicted"/>
<protein>
    <submittedName>
        <fullName evidence="1">Uncharacterized protein</fullName>
    </submittedName>
</protein>
<reference evidence="1" key="1">
    <citation type="journal article" date="2023" name="Mol. Ecol. Resour.">
        <title>Chromosome-level genome assembly of a triploid poplar Populus alba 'Berolinensis'.</title>
        <authorList>
            <person name="Chen S."/>
            <person name="Yu Y."/>
            <person name="Wang X."/>
            <person name="Wang S."/>
            <person name="Zhang T."/>
            <person name="Zhou Y."/>
            <person name="He R."/>
            <person name="Meng N."/>
            <person name="Wang Y."/>
            <person name="Liu W."/>
            <person name="Liu Z."/>
            <person name="Liu J."/>
            <person name="Guo Q."/>
            <person name="Huang H."/>
            <person name="Sederoff R.R."/>
            <person name="Wang G."/>
            <person name="Qu G."/>
            <person name="Chen S."/>
        </authorList>
    </citation>
    <scope>NUCLEOTIDE SEQUENCE</scope>
    <source>
        <strain evidence="1">SC-2020</strain>
    </source>
</reference>
<evidence type="ECO:0000313" key="2">
    <source>
        <dbReference type="Proteomes" id="UP001164929"/>
    </source>
</evidence>
<dbReference type="AlphaFoldDB" id="A0AAD6MPR1"/>
<keyword evidence="2" id="KW-1185">Reference proteome</keyword>